<dbReference type="Proteomes" id="UP001178507">
    <property type="component" value="Unassembled WGS sequence"/>
</dbReference>
<dbReference type="AlphaFoldDB" id="A0AA36I4I3"/>
<gene>
    <name evidence="2" type="ORF">EVOR1521_LOCUS8712</name>
</gene>
<evidence type="ECO:0000313" key="2">
    <source>
        <dbReference type="EMBL" id="CAJ1380877.1"/>
    </source>
</evidence>
<dbReference type="PROSITE" id="PS51257">
    <property type="entry name" value="PROKAR_LIPOPROTEIN"/>
    <property type="match status" value="1"/>
</dbReference>
<accession>A0AA36I4I3</accession>
<keyword evidence="3" id="KW-1185">Reference proteome</keyword>
<proteinExistence type="predicted"/>
<feature type="compositionally biased region" description="Acidic residues" evidence="1">
    <location>
        <begin position="290"/>
        <end position="301"/>
    </location>
</feature>
<organism evidence="2 3">
    <name type="scientific">Effrenium voratum</name>
    <dbReference type="NCBI Taxonomy" id="2562239"/>
    <lineage>
        <taxon>Eukaryota</taxon>
        <taxon>Sar</taxon>
        <taxon>Alveolata</taxon>
        <taxon>Dinophyceae</taxon>
        <taxon>Suessiales</taxon>
        <taxon>Symbiodiniaceae</taxon>
        <taxon>Effrenium</taxon>
    </lineage>
</organism>
<evidence type="ECO:0000256" key="1">
    <source>
        <dbReference type="SAM" id="MobiDB-lite"/>
    </source>
</evidence>
<protein>
    <submittedName>
        <fullName evidence="2">Uncharacterized protein</fullName>
    </submittedName>
</protein>
<name>A0AA36I4I3_9DINO</name>
<sequence>MANDRKMERRGRVLGALLVLALAALGCMRAFVASTAPSAGGALGVKGASQRMAGASQSSLQLFAERPDGPGPPQEELEMEVEVLDGATASIAFFVVVGIIVFGCLQAEVNSGVLGNPTTALMSGLRAAGCCNMALLVVSRAFQSRRPVSVLAWCLQREDFADFQVAVLPYSWEPRAVYLEDCQQRGEDVLLEAQLLTEMNPTVWLEEEGQEAEVALSRLLLAHPKPRQHWHKGFYSKHFKDARLQGAHCEWFRWERPAPISAESHAKAALTRCWERPTKPDDLQGMETVAPDDDDDDDEDLPPLVSHEQT</sequence>
<feature type="region of interest" description="Disordered" evidence="1">
    <location>
        <begin position="275"/>
        <end position="310"/>
    </location>
</feature>
<dbReference type="EMBL" id="CAUJNA010000757">
    <property type="protein sequence ID" value="CAJ1380877.1"/>
    <property type="molecule type" value="Genomic_DNA"/>
</dbReference>
<comment type="caution">
    <text evidence="2">The sequence shown here is derived from an EMBL/GenBank/DDBJ whole genome shotgun (WGS) entry which is preliminary data.</text>
</comment>
<evidence type="ECO:0000313" key="3">
    <source>
        <dbReference type="Proteomes" id="UP001178507"/>
    </source>
</evidence>
<reference evidence="2" key="1">
    <citation type="submission" date="2023-08" db="EMBL/GenBank/DDBJ databases">
        <authorList>
            <person name="Chen Y."/>
            <person name="Shah S."/>
            <person name="Dougan E. K."/>
            <person name="Thang M."/>
            <person name="Chan C."/>
        </authorList>
    </citation>
    <scope>NUCLEOTIDE SEQUENCE</scope>
</reference>